<dbReference type="InterPro" id="IPR015943">
    <property type="entry name" value="WD40/YVTN_repeat-like_dom_sf"/>
</dbReference>
<dbReference type="SMART" id="SM00320">
    <property type="entry name" value="WD40"/>
    <property type="match status" value="7"/>
</dbReference>
<evidence type="ECO:0000256" key="3">
    <source>
        <dbReference type="ARBA" id="ARBA00022737"/>
    </source>
</evidence>
<dbReference type="FunFam" id="2.130.10.10:FF:000018">
    <property type="entry name" value="Receptor for activated C kinase 1"/>
    <property type="match status" value="1"/>
</dbReference>
<keyword evidence="2 7" id="KW-0853">WD repeat</keyword>
<dbReference type="InterPro" id="IPR020472">
    <property type="entry name" value="WD40_PAC1"/>
</dbReference>
<feature type="repeat" description="WD" evidence="7">
    <location>
        <begin position="290"/>
        <end position="316"/>
    </location>
</feature>
<dbReference type="InterPro" id="IPR019775">
    <property type="entry name" value="WD40_repeat_CS"/>
</dbReference>
<dbReference type="Pfam" id="PF00400">
    <property type="entry name" value="WD40"/>
    <property type="match status" value="7"/>
</dbReference>
<dbReference type="AlphaFoldDB" id="A0AA38M0Z5"/>
<comment type="similarity">
    <text evidence="1">Belongs to the WD repeat G protein beta family. Ribosomal protein RACK1 subfamily.</text>
</comment>
<dbReference type="Gene3D" id="2.130.10.10">
    <property type="entry name" value="YVTN repeat-like/Quinoprotein amine dehydrogenase"/>
    <property type="match status" value="1"/>
</dbReference>
<evidence type="ECO:0000256" key="1">
    <source>
        <dbReference type="ARBA" id="ARBA00007253"/>
    </source>
</evidence>
<feature type="repeat" description="WD" evidence="7">
    <location>
        <begin position="58"/>
        <end position="99"/>
    </location>
</feature>
<keyword evidence="4" id="KW-0689">Ribosomal protein</keyword>
<sequence>MAEKLSLIGILRGHTGWITQIASSSVDDLLISSSRDKTLIVWKIERSSLRFGYPKKTLTGHNHFVSDVVISSDGLFALSGSWDKTLRLWDLTSGETRKIFQGHKHDVLSVAFSSDHRHIVSGSRDRTIKLWNTLGECKYTMGADSDDSLKGHSDWVSCVTFNPTGPQVISCGWDNVVKVWELTTCQLRTNFIGHRGVINCVTVSPDGSLCASGGKDGLAMVWDLAENGNYQYTFEAGHTIAALCFSPSRYWLCAGAGSKIIIWDLGTKAKVREASVTLVGENKKQTHPEVISLCWSYNGDVLYAGYTDNLIRAWGV</sequence>
<feature type="repeat" description="WD" evidence="7">
    <location>
        <begin position="100"/>
        <end position="132"/>
    </location>
</feature>
<proteinExistence type="inferred from homology"/>
<feature type="repeat" description="WD" evidence="7">
    <location>
        <begin position="191"/>
        <end position="232"/>
    </location>
</feature>
<dbReference type="InterPro" id="IPR045223">
    <property type="entry name" value="RACK1-like"/>
</dbReference>
<evidence type="ECO:0000256" key="7">
    <source>
        <dbReference type="PROSITE-ProRule" id="PRU00221"/>
    </source>
</evidence>
<dbReference type="CDD" id="cd00200">
    <property type="entry name" value="WD40"/>
    <property type="match status" value="1"/>
</dbReference>
<dbReference type="GO" id="GO:0045182">
    <property type="term" value="F:translation regulator activity"/>
    <property type="evidence" value="ECO:0007669"/>
    <property type="project" value="InterPro"/>
</dbReference>
<keyword evidence="3" id="KW-0677">Repeat</keyword>
<evidence type="ECO:0000256" key="6">
    <source>
        <dbReference type="ARBA" id="ARBA00035297"/>
    </source>
</evidence>
<evidence type="ECO:0000313" key="9">
    <source>
        <dbReference type="Proteomes" id="UP001168821"/>
    </source>
</evidence>
<accession>A0AA38M0Z5</accession>
<dbReference type="PROSITE" id="PS00678">
    <property type="entry name" value="WD_REPEATS_1"/>
    <property type="match status" value="3"/>
</dbReference>
<reference evidence="8" key="1">
    <citation type="journal article" date="2023" name="G3 (Bethesda)">
        <title>Whole genome assemblies of Zophobas morio and Tenebrio molitor.</title>
        <authorList>
            <person name="Kaur S."/>
            <person name="Stinson S.A."/>
            <person name="diCenzo G.C."/>
        </authorList>
    </citation>
    <scope>NUCLEOTIDE SEQUENCE</scope>
    <source>
        <strain evidence="8">QUZm001</strain>
    </source>
</reference>
<dbReference type="InterPro" id="IPR001680">
    <property type="entry name" value="WD40_rpt"/>
</dbReference>
<feature type="repeat" description="WD" evidence="7">
    <location>
        <begin position="11"/>
        <end position="45"/>
    </location>
</feature>
<evidence type="ECO:0000313" key="8">
    <source>
        <dbReference type="EMBL" id="KAJ3636284.1"/>
    </source>
</evidence>
<evidence type="ECO:0000256" key="5">
    <source>
        <dbReference type="ARBA" id="ARBA00023274"/>
    </source>
</evidence>
<protein>
    <recommendedName>
        <fullName evidence="6">Small ribosomal subunit protein RACK1</fullName>
    </recommendedName>
</protein>
<dbReference type="InterPro" id="IPR036322">
    <property type="entry name" value="WD40_repeat_dom_sf"/>
</dbReference>
<comment type="caution">
    <text evidence="8">The sequence shown here is derived from an EMBL/GenBank/DDBJ whole genome shotgun (WGS) entry which is preliminary data.</text>
</comment>
<keyword evidence="9" id="KW-1185">Reference proteome</keyword>
<organism evidence="8 9">
    <name type="scientific">Zophobas morio</name>
    <dbReference type="NCBI Taxonomy" id="2755281"/>
    <lineage>
        <taxon>Eukaryota</taxon>
        <taxon>Metazoa</taxon>
        <taxon>Ecdysozoa</taxon>
        <taxon>Arthropoda</taxon>
        <taxon>Hexapoda</taxon>
        <taxon>Insecta</taxon>
        <taxon>Pterygota</taxon>
        <taxon>Neoptera</taxon>
        <taxon>Endopterygota</taxon>
        <taxon>Coleoptera</taxon>
        <taxon>Polyphaga</taxon>
        <taxon>Cucujiformia</taxon>
        <taxon>Tenebrionidae</taxon>
        <taxon>Zophobas</taxon>
    </lineage>
</organism>
<dbReference type="SUPFAM" id="SSF50978">
    <property type="entry name" value="WD40 repeat-like"/>
    <property type="match status" value="1"/>
</dbReference>
<dbReference type="PROSITE" id="PS50294">
    <property type="entry name" value="WD_REPEATS_REGION"/>
    <property type="match status" value="5"/>
</dbReference>
<dbReference type="EMBL" id="JALNTZ010000291">
    <property type="protein sequence ID" value="KAJ3636284.1"/>
    <property type="molecule type" value="Genomic_DNA"/>
</dbReference>
<dbReference type="GO" id="GO:1990904">
    <property type="term" value="C:ribonucleoprotein complex"/>
    <property type="evidence" value="ECO:0007669"/>
    <property type="project" value="UniProtKB-KW"/>
</dbReference>
<dbReference type="PRINTS" id="PR00320">
    <property type="entry name" value="GPROTEINBRPT"/>
</dbReference>
<feature type="repeat" description="WD" evidence="7">
    <location>
        <begin position="149"/>
        <end position="190"/>
    </location>
</feature>
<dbReference type="GO" id="GO:0005840">
    <property type="term" value="C:ribosome"/>
    <property type="evidence" value="ECO:0007669"/>
    <property type="project" value="UniProtKB-KW"/>
</dbReference>
<dbReference type="PANTHER" id="PTHR19868">
    <property type="entry name" value="RECEPTOR FOR ACTIVATED PROTEIN KINASE C RACK1"/>
    <property type="match status" value="1"/>
</dbReference>
<evidence type="ECO:0000256" key="4">
    <source>
        <dbReference type="ARBA" id="ARBA00022980"/>
    </source>
</evidence>
<evidence type="ECO:0000256" key="2">
    <source>
        <dbReference type="ARBA" id="ARBA00022574"/>
    </source>
</evidence>
<dbReference type="Proteomes" id="UP001168821">
    <property type="component" value="Unassembled WGS sequence"/>
</dbReference>
<name>A0AA38M0Z5_9CUCU</name>
<gene>
    <name evidence="8" type="ORF">Zmor_009050</name>
</gene>
<dbReference type="PROSITE" id="PS50082">
    <property type="entry name" value="WD_REPEATS_2"/>
    <property type="match status" value="6"/>
</dbReference>
<keyword evidence="5" id="KW-0687">Ribonucleoprotein</keyword>
<dbReference type="GO" id="GO:0043022">
    <property type="term" value="F:ribosome binding"/>
    <property type="evidence" value="ECO:0007669"/>
    <property type="project" value="InterPro"/>
</dbReference>